<evidence type="ECO:0000313" key="2">
    <source>
        <dbReference type="Proteomes" id="UP000319004"/>
    </source>
</evidence>
<sequence>MPDDRSRPETPTPQLTRHWVMAGIVSSASRFIPIPFVDDVIRDRCQRYVVAKTLAAHDAQSCLDQVRPYFGSSAGCVSGCLAMIAKASLKLLLFPIRKVVRVLTSVRGVPLEITRMVLLGRTLDRKLQSGEVPTTAEAERMRVAFEAAFARMDFRAVKAVVNDSLNQVGGWKDAAIAVARDVLDTTADPDKRDLAADPIENAPQVEEGAKRVDEAMHDPAMLQLFADFDQRFDSEYANTSLRRSERESPKG</sequence>
<evidence type="ECO:0000313" key="1">
    <source>
        <dbReference type="EMBL" id="QDV40931.1"/>
    </source>
</evidence>
<dbReference type="OrthoDB" id="258352at2"/>
<name>A0A518HJC4_9BACT</name>
<keyword evidence="2" id="KW-1185">Reference proteome</keyword>
<dbReference type="AlphaFoldDB" id="A0A518HJC4"/>
<dbReference type="KEGG" id="snep:Enr13x_07690"/>
<proteinExistence type="predicted"/>
<accession>A0A518HJC4</accession>
<dbReference type="Proteomes" id="UP000319004">
    <property type="component" value="Chromosome"/>
</dbReference>
<reference evidence="1 2" key="1">
    <citation type="submission" date="2019-03" db="EMBL/GenBank/DDBJ databases">
        <title>Deep-cultivation of Planctomycetes and their phenomic and genomic characterization uncovers novel biology.</title>
        <authorList>
            <person name="Wiegand S."/>
            <person name="Jogler M."/>
            <person name="Boedeker C."/>
            <person name="Pinto D."/>
            <person name="Vollmers J."/>
            <person name="Rivas-Marin E."/>
            <person name="Kohn T."/>
            <person name="Peeters S.H."/>
            <person name="Heuer A."/>
            <person name="Rast P."/>
            <person name="Oberbeckmann S."/>
            <person name="Bunk B."/>
            <person name="Jeske O."/>
            <person name="Meyerdierks A."/>
            <person name="Storesund J.E."/>
            <person name="Kallscheuer N."/>
            <person name="Luecker S."/>
            <person name="Lage O.M."/>
            <person name="Pohl T."/>
            <person name="Merkel B.J."/>
            <person name="Hornburger P."/>
            <person name="Mueller R.-W."/>
            <person name="Bruemmer F."/>
            <person name="Labrenz M."/>
            <person name="Spormann A.M."/>
            <person name="Op den Camp H."/>
            <person name="Overmann J."/>
            <person name="Amann R."/>
            <person name="Jetten M.S.M."/>
            <person name="Mascher T."/>
            <person name="Medema M.H."/>
            <person name="Devos D.P."/>
            <person name="Kaster A.-K."/>
            <person name="Ovreas L."/>
            <person name="Rohde M."/>
            <person name="Galperin M.Y."/>
            <person name="Jogler C."/>
        </authorList>
    </citation>
    <scope>NUCLEOTIDE SEQUENCE [LARGE SCALE GENOMIC DNA]</scope>
    <source>
        <strain evidence="1 2">Enr13</strain>
    </source>
</reference>
<protein>
    <submittedName>
        <fullName evidence="1">Uncharacterized protein</fullName>
    </submittedName>
</protein>
<organism evidence="1 2">
    <name type="scientific">Stieleria neptunia</name>
    <dbReference type="NCBI Taxonomy" id="2527979"/>
    <lineage>
        <taxon>Bacteria</taxon>
        <taxon>Pseudomonadati</taxon>
        <taxon>Planctomycetota</taxon>
        <taxon>Planctomycetia</taxon>
        <taxon>Pirellulales</taxon>
        <taxon>Pirellulaceae</taxon>
        <taxon>Stieleria</taxon>
    </lineage>
</organism>
<gene>
    <name evidence="1" type="ORF">Enr13x_07690</name>
</gene>
<dbReference type="EMBL" id="CP037423">
    <property type="protein sequence ID" value="QDV40931.1"/>
    <property type="molecule type" value="Genomic_DNA"/>
</dbReference>